<dbReference type="PROSITE" id="PS00375">
    <property type="entry name" value="UDPGT"/>
    <property type="match status" value="1"/>
</dbReference>
<evidence type="ECO:0000256" key="3">
    <source>
        <dbReference type="ARBA" id="ARBA00022679"/>
    </source>
</evidence>
<protein>
    <recommendedName>
        <fullName evidence="5">Glycosyltransferase</fullName>
        <ecNumber evidence="5">2.4.1.-</ecNumber>
    </recommendedName>
</protein>
<name>A0AAV5I8C8_9ROSI</name>
<dbReference type="InterPro" id="IPR035595">
    <property type="entry name" value="UDP_glycos_trans_CS"/>
</dbReference>
<comment type="similarity">
    <text evidence="1 4">Belongs to the UDP-glycosyltransferase family.</text>
</comment>
<dbReference type="AlphaFoldDB" id="A0AAV5I8C8"/>
<dbReference type="PANTHER" id="PTHR48046:SF7">
    <property type="entry name" value="UDP-GLYCOSYLTRANSFERASE 72E1"/>
    <property type="match status" value="1"/>
</dbReference>
<dbReference type="Gene3D" id="3.40.50.2000">
    <property type="entry name" value="Glycogen Phosphorylase B"/>
    <property type="match status" value="2"/>
</dbReference>
<accession>A0AAV5I8C8</accession>
<dbReference type="Pfam" id="PF00201">
    <property type="entry name" value="UDPGT"/>
    <property type="match status" value="1"/>
</dbReference>
<dbReference type="EC" id="2.4.1.-" evidence="5"/>
<evidence type="ECO:0000256" key="4">
    <source>
        <dbReference type="RuleBase" id="RU003718"/>
    </source>
</evidence>
<evidence type="ECO:0000313" key="6">
    <source>
        <dbReference type="EMBL" id="GKU94579.1"/>
    </source>
</evidence>
<dbReference type="GO" id="GO:0047209">
    <property type="term" value="F:coniferyl-alcohol glucosyltransferase activity"/>
    <property type="evidence" value="ECO:0007669"/>
    <property type="project" value="TreeGrafter"/>
</dbReference>
<gene>
    <name evidence="6" type="ORF">SLEP1_g8050</name>
</gene>
<dbReference type="FunFam" id="3.40.50.2000:FF:000054">
    <property type="entry name" value="Glycosyltransferase"/>
    <property type="match status" value="1"/>
</dbReference>
<dbReference type="InterPro" id="IPR002213">
    <property type="entry name" value="UDP_glucos_trans"/>
</dbReference>
<dbReference type="CDD" id="cd03784">
    <property type="entry name" value="GT1_Gtf-like"/>
    <property type="match status" value="1"/>
</dbReference>
<dbReference type="PANTHER" id="PTHR48046">
    <property type="entry name" value="UDP-GLYCOSYLTRANSFERASE 72E1"/>
    <property type="match status" value="1"/>
</dbReference>
<comment type="caution">
    <text evidence="6">The sequence shown here is derived from an EMBL/GenBank/DDBJ whole genome shotgun (WGS) entry which is preliminary data.</text>
</comment>
<evidence type="ECO:0000256" key="2">
    <source>
        <dbReference type="ARBA" id="ARBA00022676"/>
    </source>
</evidence>
<dbReference type="SUPFAM" id="SSF53756">
    <property type="entry name" value="UDP-Glycosyltransferase/glycogen phosphorylase"/>
    <property type="match status" value="1"/>
</dbReference>
<proteinExistence type="inferred from homology"/>
<reference evidence="6 7" key="1">
    <citation type="journal article" date="2021" name="Commun. Biol.">
        <title>The genome of Shorea leprosula (Dipterocarpaceae) highlights the ecological relevance of drought in aseasonal tropical rainforests.</title>
        <authorList>
            <person name="Ng K.K.S."/>
            <person name="Kobayashi M.J."/>
            <person name="Fawcett J.A."/>
            <person name="Hatakeyama M."/>
            <person name="Paape T."/>
            <person name="Ng C.H."/>
            <person name="Ang C.C."/>
            <person name="Tnah L.H."/>
            <person name="Lee C.T."/>
            <person name="Nishiyama T."/>
            <person name="Sese J."/>
            <person name="O'Brien M.J."/>
            <person name="Copetti D."/>
            <person name="Mohd Noor M.I."/>
            <person name="Ong R.C."/>
            <person name="Putra M."/>
            <person name="Sireger I.Z."/>
            <person name="Indrioko S."/>
            <person name="Kosugi Y."/>
            <person name="Izuno A."/>
            <person name="Isagi Y."/>
            <person name="Lee S.L."/>
            <person name="Shimizu K.K."/>
        </authorList>
    </citation>
    <scope>NUCLEOTIDE SEQUENCE [LARGE SCALE GENOMIC DNA]</scope>
    <source>
        <strain evidence="6">214</strain>
    </source>
</reference>
<dbReference type="EMBL" id="BPVZ01000008">
    <property type="protein sequence ID" value="GKU94579.1"/>
    <property type="molecule type" value="Genomic_DNA"/>
</dbReference>
<keyword evidence="2 4" id="KW-0328">Glycosyltransferase</keyword>
<organism evidence="6 7">
    <name type="scientific">Rubroshorea leprosula</name>
    <dbReference type="NCBI Taxonomy" id="152421"/>
    <lineage>
        <taxon>Eukaryota</taxon>
        <taxon>Viridiplantae</taxon>
        <taxon>Streptophyta</taxon>
        <taxon>Embryophyta</taxon>
        <taxon>Tracheophyta</taxon>
        <taxon>Spermatophyta</taxon>
        <taxon>Magnoliopsida</taxon>
        <taxon>eudicotyledons</taxon>
        <taxon>Gunneridae</taxon>
        <taxon>Pentapetalae</taxon>
        <taxon>rosids</taxon>
        <taxon>malvids</taxon>
        <taxon>Malvales</taxon>
        <taxon>Dipterocarpaceae</taxon>
        <taxon>Rubroshorea</taxon>
    </lineage>
</organism>
<sequence>MQSTKPHAALLASPGMGHLFPVLELGKRLISNHGFHVTIFVLNTEASTAKNQLRDSPDSSLLNLVPLPPVDISGKVGPDAHIVTQLVVMMRESLPGLRSTISAMKSRPTVLIVDLFGTEAMAVADEFMMSKFVFIASNAWFLTLTAYFPTIDEMAEDEHIKEQQPLKIPGCKPVRFEDTLEAYLDRNNQMYDEYTRIGREITAADGILVNTFEDLEPTTLRALRDSKKLGKIAKVPVYTIGPTVRQLELPVMGNPVLDWLDMQPTESVIYVSFGSGGTLPAKQMTELAWGLELSQQRFIWVVRPPVENDVSGSFFTVGKISDGTPNYLPEGFLTRTKDRGLIVNAWAPQTLVLSHPAVGGFLSHCGWNSTLESLTNGIPMIVWPLYAEQNMNATMLTEELGMAFRPKASESSGIVEREEIEMMVRKIMVEEEGNRIRNTVKELKQSAHKAMEKGGSSYCSFSQFARECEISLKARAQGA</sequence>
<dbReference type="Proteomes" id="UP001054252">
    <property type="component" value="Unassembled WGS sequence"/>
</dbReference>
<keyword evidence="7" id="KW-1185">Reference proteome</keyword>
<dbReference type="FunFam" id="3.40.50.2000:FF:000051">
    <property type="entry name" value="Glycosyltransferase"/>
    <property type="match status" value="1"/>
</dbReference>
<evidence type="ECO:0000256" key="1">
    <source>
        <dbReference type="ARBA" id="ARBA00009995"/>
    </source>
</evidence>
<evidence type="ECO:0000256" key="5">
    <source>
        <dbReference type="RuleBase" id="RU362057"/>
    </source>
</evidence>
<evidence type="ECO:0000313" key="7">
    <source>
        <dbReference type="Proteomes" id="UP001054252"/>
    </source>
</evidence>
<keyword evidence="3 4" id="KW-0808">Transferase</keyword>